<evidence type="ECO:0000313" key="3">
    <source>
        <dbReference type="Proteomes" id="UP000051884"/>
    </source>
</evidence>
<reference evidence="2 3" key="1">
    <citation type="journal article" date="2015" name="Genome Announc.">
        <title>Expanding the biotechnology potential of lactobacilli through comparative genomics of 213 strains and associated genera.</title>
        <authorList>
            <person name="Sun Z."/>
            <person name="Harris H.M."/>
            <person name="McCann A."/>
            <person name="Guo C."/>
            <person name="Argimon S."/>
            <person name="Zhang W."/>
            <person name="Yang X."/>
            <person name="Jeffery I.B."/>
            <person name="Cooney J.C."/>
            <person name="Kagawa T.F."/>
            <person name="Liu W."/>
            <person name="Song Y."/>
            <person name="Salvetti E."/>
            <person name="Wrobel A."/>
            <person name="Rasinkangas P."/>
            <person name="Parkhill J."/>
            <person name="Rea M.C."/>
            <person name="O'Sullivan O."/>
            <person name="Ritari J."/>
            <person name="Douillard F.P."/>
            <person name="Paul Ross R."/>
            <person name="Yang R."/>
            <person name="Briner A.E."/>
            <person name="Felis G.E."/>
            <person name="de Vos W.M."/>
            <person name="Barrangou R."/>
            <person name="Klaenhammer T.R."/>
            <person name="Caufield P.W."/>
            <person name="Cui Y."/>
            <person name="Zhang H."/>
            <person name="O'Toole P.W."/>
        </authorList>
    </citation>
    <scope>NUCLEOTIDE SEQUENCE [LARGE SCALE GENOMIC DNA]</scope>
    <source>
        <strain evidence="2 3">DSM 26202</strain>
    </source>
</reference>
<protein>
    <recommendedName>
        <fullName evidence="1">Core domain-containing protein</fullName>
    </recommendedName>
</protein>
<organism evidence="2 3">
    <name type="scientific">Paucilactobacillus hokkaidonensis</name>
    <dbReference type="NCBI Taxonomy" id="1193095"/>
    <lineage>
        <taxon>Bacteria</taxon>
        <taxon>Bacillati</taxon>
        <taxon>Bacillota</taxon>
        <taxon>Bacilli</taxon>
        <taxon>Lactobacillales</taxon>
        <taxon>Lactobacillaceae</taxon>
        <taxon>Paucilactobacillus</taxon>
    </lineage>
</organism>
<accession>A0ABR5Q8C4</accession>
<feature type="domain" description="Core" evidence="1">
    <location>
        <begin position="14"/>
        <end position="125"/>
    </location>
</feature>
<evidence type="ECO:0000259" key="1">
    <source>
        <dbReference type="Pfam" id="PF01521"/>
    </source>
</evidence>
<dbReference type="InterPro" id="IPR000361">
    <property type="entry name" value="ATAP_core_dom"/>
</dbReference>
<dbReference type="SUPFAM" id="SSF89360">
    <property type="entry name" value="HesB-like domain"/>
    <property type="match status" value="1"/>
</dbReference>
<dbReference type="EMBL" id="JQCH01000003">
    <property type="protein sequence ID" value="KRO10659.1"/>
    <property type="molecule type" value="Genomic_DNA"/>
</dbReference>
<sequence>MYNLYNKIGGLITMKLMITEAAKDKLANYLGPDKKMLLSLDDGVGPFSGVGVCSLDTAFQLILVDKKLPIPDYNESFETEIGALYYKGYSKEYMNEDMKLDFKSNFQTMPLSGDGEMIDSNVVILDLSKQQID</sequence>
<keyword evidence="3" id="KW-1185">Reference proteome</keyword>
<evidence type="ECO:0000313" key="2">
    <source>
        <dbReference type="EMBL" id="KRO10659.1"/>
    </source>
</evidence>
<gene>
    <name evidence="2" type="ORF">IV59_GL001350</name>
</gene>
<comment type="caution">
    <text evidence="2">The sequence shown here is derived from an EMBL/GenBank/DDBJ whole genome shotgun (WGS) entry which is preliminary data.</text>
</comment>
<dbReference type="Gene3D" id="2.60.300.12">
    <property type="entry name" value="HesB-like domain"/>
    <property type="match status" value="1"/>
</dbReference>
<proteinExistence type="predicted"/>
<dbReference type="Pfam" id="PF01521">
    <property type="entry name" value="Fe-S_biosyn"/>
    <property type="match status" value="1"/>
</dbReference>
<dbReference type="Proteomes" id="UP000051884">
    <property type="component" value="Unassembled WGS sequence"/>
</dbReference>
<dbReference type="InterPro" id="IPR035903">
    <property type="entry name" value="HesB-like_dom_sf"/>
</dbReference>
<name>A0ABR5Q8C4_9LACO</name>